<gene>
    <name evidence="1" type="ORF">KO481_31490</name>
</gene>
<organism evidence="1 2">
    <name type="scientific">Nocardia albiluteola</name>
    <dbReference type="NCBI Taxonomy" id="2842303"/>
    <lineage>
        <taxon>Bacteria</taxon>
        <taxon>Bacillati</taxon>
        <taxon>Actinomycetota</taxon>
        <taxon>Actinomycetes</taxon>
        <taxon>Mycobacteriales</taxon>
        <taxon>Nocardiaceae</taxon>
        <taxon>Nocardia</taxon>
    </lineage>
</organism>
<keyword evidence="2" id="KW-1185">Reference proteome</keyword>
<reference evidence="1 2" key="1">
    <citation type="submission" date="2021-06" db="EMBL/GenBank/DDBJ databases">
        <title>Actinomycetes sequencing.</title>
        <authorList>
            <person name="Shan Q."/>
        </authorList>
    </citation>
    <scope>NUCLEOTIDE SEQUENCE [LARGE SCALE GENOMIC DNA]</scope>
    <source>
        <strain evidence="1 2">NEAU-G5</strain>
    </source>
</reference>
<proteinExistence type="predicted"/>
<evidence type="ECO:0000313" key="1">
    <source>
        <dbReference type="EMBL" id="MBU3066027.1"/>
    </source>
</evidence>
<evidence type="ECO:0000313" key="2">
    <source>
        <dbReference type="Proteomes" id="UP000733379"/>
    </source>
</evidence>
<sequence>MNFRSLLNRRHVVPLPLLPDFDTERTFGPLRKRGDTDREERLERLLTPTELDIVEHRQPG</sequence>
<dbReference type="RefSeq" id="WP_215922117.1">
    <property type="nucleotide sequence ID" value="NZ_JAHKNI010000013.1"/>
</dbReference>
<protein>
    <recommendedName>
        <fullName evidence="3">Transposase</fullName>
    </recommendedName>
</protein>
<accession>A0ABS6B6T0</accession>
<dbReference type="Proteomes" id="UP000733379">
    <property type="component" value="Unassembled WGS sequence"/>
</dbReference>
<dbReference type="EMBL" id="JAHKNI010000013">
    <property type="protein sequence ID" value="MBU3066027.1"/>
    <property type="molecule type" value="Genomic_DNA"/>
</dbReference>
<name>A0ABS6B6T0_9NOCA</name>
<comment type="caution">
    <text evidence="1">The sequence shown here is derived from an EMBL/GenBank/DDBJ whole genome shotgun (WGS) entry which is preliminary data.</text>
</comment>
<evidence type="ECO:0008006" key="3">
    <source>
        <dbReference type="Google" id="ProtNLM"/>
    </source>
</evidence>